<dbReference type="InterPro" id="IPR029149">
    <property type="entry name" value="Creatin/AminoP/Spt16_N"/>
</dbReference>
<organism evidence="2 3">
    <name type="scientific">Bradyrhizobium macuxiense</name>
    <dbReference type="NCBI Taxonomy" id="1755647"/>
    <lineage>
        <taxon>Bacteria</taxon>
        <taxon>Pseudomonadati</taxon>
        <taxon>Pseudomonadota</taxon>
        <taxon>Alphaproteobacteria</taxon>
        <taxon>Hyphomicrobiales</taxon>
        <taxon>Nitrobacteraceae</taxon>
        <taxon>Bradyrhizobium</taxon>
    </lineage>
</organism>
<sequence length="401" mass="44925">MNAQAQVLNERLQTPISNAELDRRWGLIREAMAREKIDVLLMQNNNDHMGGAVKWFTDMPATNGYPMTVVFPRDDEMTIVTQGAFGGDGRPPADIWRGVKRLLHTPSYESAHYTNNYDPELAALALAPYAKGTIGFVHIGQVSYALGDYVTKKFPHARYVDASEMVDCIKVIKSPEEQELARRAALMQDGAMRAAFAAIRPGMRDREVAAIAQHYSGCHGSENGIYLCASMPLGNPRKFGQRHMQNRIIQRGDQVALLVEDSGPGGMYTELGRSCVVGVKAPQEMKDELDLVKQSRKLTLDLLKPGAHCKDIWEEFNAFMRRNGRPEETRLYCHGQGYDLVERPLIRSDEPWTIKEGMNIVVHPTYLYGGALNWLCDNYIIGSNGPGDRLHQYAEQIDEVG</sequence>
<dbReference type="Proteomes" id="UP000057737">
    <property type="component" value="Unassembled WGS sequence"/>
</dbReference>
<evidence type="ECO:0000313" key="2">
    <source>
        <dbReference type="EMBL" id="KWV48512.1"/>
    </source>
</evidence>
<dbReference type="InterPro" id="IPR000994">
    <property type="entry name" value="Pept_M24"/>
</dbReference>
<evidence type="ECO:0000313" key="3">
    <source>
        <dbReference type="Proteomes" id="UP000057737"/>
    </source>
</evidence>
<protein>
    <recommendedName>
        <fullName evidence="1">Peptidase M24 domain-containing protein</fullName>
    </recommendedName>
</protein>
<feature type="domain" description="Peptidase M24" evidence="1">
    <location>
        <begin position="180"/>
        <end position="367"/>
    </location>
</feature>
<dbReference type="AlphaFoldDB" id="A0A120FJ44"/>
<comment type="caution">
    <text evidence="2">The sequence shown here is derived from an EMBL/GenBank/DDBJ whole genome shotgun (WGS) entry which is preliminary data.</text>
</comment>
<dbReference type="EMBL" id="LNCU01000107">
    <property type="protein sequence ID" value="KWV48512.1"/>
    <property type="molecule type" value="Genomic_DNA"/>
</dbReference>
<dbReference type="PANTHER" id="PTHR46112">
    <property type="entry name" value="AMINOPEPTIDASE"/>
    <property type="match status" value="1"/>
</dbReference>
<evidence type="ECO:0000259" key="1">
    <source>
        <dbReference type="Pfam" id="PF00557"/>
    </source>
</evidence>
<name>A0A120FJ44_9BRAD</name>
<reference evidence="2 3" key="1">
    <citation type="submission" date="2015-11" db="EMBL/GenBank/DDBJ databases">
        <title>Draft Genome Sequence of the Strain BR 10303 (Bradyrhizobium sp.) isolated from nodules of Centrolobium paraense.</title>
        <authorList>
            <person name="Zelli J.E."/>
            <person name="Simoes-Araujo J.L."/>
            <person name="Barauna A.C."/>
            <person name="Silva K."/>
        </authorList>
    </citation>
    <scope>NUCLEOTIDE SEQUENCE [LARGE SCALE GENOMIC DNA]</scope>
    <source>
        <strain evidence="2 3">BR 10303</strain>
    </source>
</reference>
<dbReference type="RefSeq" id="WP_066513540.1">
    <property type="nucleotide sequence ID" value="NZ_LNCU01000107.1"/>
</dbReference>
<dbReference type="SUPFAM" id="SSF53092">
    <property type="entry name" value="Creatinase/prolidase N-terminal domain"/>
    <property type="match status" value="1"/>
</dbReference>
<dbReference type="InterPro" id="IPR036005">
    <property type="entry name" value="Creatinase/aminopeptidase-like"/>
</dbReference>
<dbReference type="OrthoDB" id="9806388at2"/>
<dbReference type="InterPro" id="IPR050659">
    <property type="entry name" value="Peptidase_M24B"/>
</dbReference>
<gene>
    <name evidence="2" type="ORF">AS156_18770</name>
</gene>
<dbReference type="PANTHER" id="PTHR46112:SF2">
    <property type="entry name" value="XAA-PRO AMINOPEPTIDASE P-RELATED"/>
    <property type="match status" value="1"/>
</dbReference>
<dbReference type="SUPFAM" id="SSF55920">
    <property type="entry name" value="Creatinase/aminopeptidase"/>
    <property type="match status" value="1"/>
</dbReference>
<keyword evidence="3" id="KW-1185">Reference proteome</keyword>
<dbReference type="Gene3D" id="3.90.230.10">
    <property type="entry name" value="Creatinase/methionine aminopeptidase superfamily"/>
    <property type="match status" value="1"/>
</dbReference>
<accession>A0A120FJ44</accession>
<dbReference type="Gene3D" id="3.40.350.10">
    <property type="entry name" value="Creatinase/prolidase N-terminal domain"/>
    <property type="match status" value="1"/>
</dbReference>
<proteinExistence type="predicted"/>
<dbReference type="Pfam" id="PF00557">
    <property type="entry name" value="Peptidase_M24"/>
    <property type="match status" value="1"/>
</dbReference>
<dbReference type="CDD" id="cd01066">
    <property type="entry name" value="APP_MetAP"/>
    <property type="match status" value="1"/>
</dbReference>